<reference evidence="1" key="1">
    <citation type="journal article" date="2022" name="Int. J. Mol. Sci.">
        <title>Draft Genome of Tanacetum Coccineum: Genomic Comparison of Closely Related Tanacetum-Family Plants.</title>
        <authorList>
            <person name="Yamashiro T."/>
            <person name="Shiraishi A."/>
            <person name="Nakayama K."/>
            <person name="Satake H."/>
        </authorList>
    </citation>
    <scope>NUCLEOTIDE SEQUENCE</scope>
</reference>
<dbReference type="Gene3D" id="3.10.10.10">
    <property type="entry name" value="HIV Type 1 Reverse Transcriptase, subunit A, domain 1"/>
    <property type="match status" value="1"/>
</dbReference>
<gene>
    <name evidence="1" type="ORF">Tco_0749538</name>
</gene>
<organism evidence="1 2">
    <name type="scientific">Tanacetum coccineum</name>
    <dbReference type="NCBI Taxonomy" id="301880"/>
    <lineage>
        <taxon>Eukaryota</taxon>
        <taxon>Viridiplantae</taxon>
        <taxon>Streptophyta</taxon>
        <taxon>Embryophyta</taxon>
        <taxon>Tracheophyta</taxon>
        <taxon>Spermatophyta</taxon>
        <taxon>Magnoliopsida</taxon>
        <taxon>eudicotyledons</taxon>
        <taxon>Gunneridae</taxon>
        <taxon>Pentapetalae</taxon>
        <taxon>asterids</taxon>
        <taxon>campanulids</taxon>
        <taxon>Asterales</taxon>
        <taxon>Asteraceae</taxon>
        <taxon>Asteroideae</taxon>
        <taxon>Anthemideae</taxon>
        <taxon>Anthemidinae</taxon>
        <taxon>Tanacetum</taxon>
    </lineage>
</organism>
<dbReference type="EMBL" id="BQNB010010868">
    <property type="protein sequence ID" value="GJS82997.1"/>
    <property type="molecule type" value="Genomic_DNA"/>
</dbReference>
<evidence type="ECO:0008006" key="3">
    <source>
        <dbReference type="Google" id="ProtNLM"/>
    </source>
</evidence>
<dbReference type="PANTHER" id="PTHR33223:SF11">
    <property type="entry name" value="ELEMENT PROTEIN, PUTATIVE-RELATED"/>
    <property type="match status" value="1"/>
</dbReference>
<accession>A0ABQ4YZG8</accession>
<dbReference type="Proteomes" id="UP001151760">
    <property type="component" value="Unassembled WGS sequence"/>
</dbReference>
<dbReference type="SUPFAM" id="SSF56672">
    <property type="entry name" value="DNA/RNA polymerases"/>
    <property type="match status" value="1"/>
</dbReference>
<comment type="caution">
    <text evidence="1">The sequence shown here is derived from an EMBL/GenBank/DDBJ whole genome shotgun (WGS) entry which is preliminary data.</text>
</comment>
<keyword evidence="2" id="KW-1185">Reference proteome</keyword>
<evidence type="ECO:0000313" key="2">
    <source>
        <dbReference type="Proteomes" id="UP001151760"/>
    </source>
</evidence>
<reference evidence="1" key="2">
    <citation type="submission" date="2022-01" db="EMBL/GenBank/DDBJ databases">
        <authorList>
            <person name="Yamashiro T."/>
            <person name="Shiraishi A."/>
            <person name="Satake H."/>
            <person name="Nakayama K."/>
        </authorList>
    </citation>
    <scope>NUCLEOTIDE SEQUENCE</scope>
</reference>
<sequence length="413" mass="47255">MDDEPMWASDHVVAPTPSSAITIPEIANKFTIKCNHLTLVKGNQFDGRTKTDPQKHIHEFLRICDMFKYRDTKNEVVSLMMFPLSLTGEAKTWLNELNKGTIETCDELRTAFISRFFRPALFNRLLGEIRAFLKKTQENESLSNALLKLRMKESTEPVHAGVIFLYKTPNQAYQLLEDKVLLKFDWAKNQKTKTSPKKTIAFADEGSSNTYTDKIMARMDAMTLRMDAQYKELQSHAKQPTPDLDDDDMPMSHKEEAKFMQTFPPTDLELKPLPDNLEYVFLEEPSFLLVIISSQLSAQNKSKLVSVLKKHKEAFSWKTTDIPGICPSFCKHNIQLLDDNKPIVQKQRRLNPNMQEVVKKEIVKLLDTGIIYPIADSPWVSPIHCVPKKGGITVVTNKNDELVPTRTVTGWRV</sequence>
<evidence type="ECO:0000313" key="1">
    <source>
        <dbReference type="EMBL" id="GJS82997.1"/>
    </source>
</evidence>
<protein>
    <recommendedName>
        <fullName evidence="3">Reverse transcriptase domain-containing protein</fullName>
    </recommendedName>
</protein>
<dbReference type="InterPro" id="IPR043502">
    <property type="entry name" value="DNA/RNA_pol_sf"/>
</dbReference>
<name>A0ABQ4YZG8_9ASTR</name>
<proteinExistence type="predicted"/>
<dbReference type="PANTHER" id="PTHR33223">
    <property type="entry name" value="CCHC-TYPE DOMAIN-CONTAINING PROTEIN"/>
    <property type="match status" value="1"/>
</dbReference>